<gene>
    <name evidence="1" type="ORF">GTQ34_13935</name>
</gene>
<dbReference type="RefSeq" id="WP_166524433.1">
    <property type="nucleotide sequence ID" value="NZ_JAAABI010000006.1"/>
</dbReference>
<evidence type="ECO:0000313" key="2">
    <source>
        <dbReference type="Proteomes" id="UP000667650"/>
    </source>
</evidence>
<evidence type="ECO:0000313" key="1">
    <source>
        <dbReference type="EMBL" id="NAY93020.1"/>
    </source>
</evidence>
<accession>A0A964TDU3</accession>
<dbReference type="Proteomes" id="UP000667650">
    <property type="component" value="Unassembled WGS sequence"/>
</dbReference>
<dbReference type="PROSITE" id="PS51257">
    <property type="entry name" value="PROKAR_LIPOPROTEIN"/>
    <property type="match status" value="1"/>
</dbReference>
<proteinExistence type="predicted"/>
<organism evidence="1 2">
    <name type="scientific">Flagellimonas ochracea</name>
    <dbReference type="NCBI Taxonomy" id="2696472"/>
    <lineage>
        <taxon>Bacteria</taxon>
        <taxon>Pseudomonadati</taxon>
        <taxon>Bacteroidota</taxon>
        <taxon>Flavobacteriia</taxon>
        <taxon>Flavobacteriales</taxon>
        <taxon>Flavobacteriaceae</taxon>
        <taxon>Flagellimonas</taxon>
    </lineage>
</organism>
<comment type="caution">
    <text evidence="1">The sequence shown here is derived from an EMBL/GenBank/DDBJ whole genome shotgun (WGS) entry which is preliminary data.</text>
</comment>
<name>A0A964TDU3_9FLAO</name>
<dbReference type="AlphaFoldDB" id="A0A964TDU3"/>
<reference evidence="1" key="1">
    <citation type="submission" date="2020-01" db="EMBL/GenBank/DDBJ databases">
        <title>Muricauda ochracea sp. nov., isolated from a tidal flat of Garorim bay in Korea.</title>
        <authorList>
            <person name="Kim D."/>
            <person name="Yoo Y."/>
            <person name="Kim J.-J."/>
        </authorList>
    </citation>
    <scope>NUCLEOTIDE SEQUENCE</scope>
    <source>
        <strain evidence="1">JGD-17</strain>
    </source>
</reference>
<protein>
    <submittedName>
        <fullName evidence="1">Uncharacterized protein</fullName>
    </submittedName>
</protein>
<sequence>MKQLKKYFMYAFAFLVLACSDDDKTIDILLPNVERGAIIRTVNINPNSFNIFDPNSPWTLTMEYQDDENGGLLSSVDVYINFVDNNDFNGNTTSTETLFTTVPASEFSTGPFGLPRATFSLVYQEVLNALGVPNDSNAIFGGDQINVRLVANLTDGRTFTNTDVAANISGGSFFQAPFNYLATIVCPPTVPTPGTWSIEMQDSFGDGWNGASLDITIDGETTNYTFNTGGSASFSFDVPVDTEVISVIFNSGSFDEEISAQVTSANGNVVVDLEPSPAAGVELLDYCLDNL</sequence>
<dbReference type="EMBL" id="JAAABI010000006">
    <property type="protein sequence ID" value="NAY93020.1"/>
    <property type="molecule type" value="Genomic_DNA"/>
</dbReference>
<keyword evidence="2" id="KW-1185">Reference proteome</keyword>